<evidence type="ECO:0000313" key="2">
    <source>
        <dbReference type="Proteomes" id="UP001168877"/>
    </source>
</evidence>
<dbReference type="Pfam" id="PF14223">
    <property type="entry name" value="Retrotran_gag_2"/>
    <property type="match status" value="1"/>
</dbReference>
<comment type="caution">
    <text evidence="1">The sequence shown here is derived from an EMBL/GenBank/DDBJ whole genome shotgun (WGS) entry which is preliminary data.</text>
</comment>
<organism evidence="1 2">
    <name type="scientific">Acer saccharum</name>
    <name type="common">Sugar maple</name>
    <dbReference type="NCBI Taxonomy" id="4024"/>
    <lineage>
        <taxon>Eukaryota</taxon>
        <taxon>Viridiplantae</taxon>
        <taxon>Streptophyta</taxon>
        <taxon>Embryophyta</taxon>
        <taxon>Tracheophyta</taxon>
        <taxon>Spermatophyta</taxon>
        <taxon>Magnoliopsida</taxon>
        <taxon>eudicotyledons</taxon>
        <taxon>Gunneridae</taxon>
        <taxon>Pentapetalae</taxon>
        <taxon>rosids</taxon>
        <taxon>malvids</taxon>
        <taxon>Sapindales</taxon>
        <taxon>Sapindaceae</taxon>
        <taxon>Hippocastanoideae</taxon>
        <taxon>Acereae</taxon>
        <taxon>Acer</taxon>
    </lineage>
</organism>
<dbReference type="EMBL" id="JAUESC010000003">
    <property type="protein sequence ID" value="KAK0599939.1"/>
    <property type="molecule type" value="Genomic_DNA"/>
</dbReference>
<protein>
    <submittedName>
        <fullName evidence="1">Uncharacterized protein</fullName>
    </submittedName>
</protein>
<dbReference type="AlphaFoldDB" id="A0AA39T240"/>
<reference evidence="1" key="1">
    <citation type="journal article" date="2022" name="Plant J.">
        <title>Strategies of tolerance reflected in two North American maple genomes.</title>
        <authorList>
            <person name="McEvoy S.L."/>
            <person name="Sezen U.U."/>
            <person name="Trouern-Trend A."/>
            <person name="McMahon S.M."/>
            <person name="Schaberg P.G."/>
            <person name="Yang J."/>
            <person name="Wegrzyn J.L."/>
            <person name="Swenson N.G."/>
        </authorList>
    </citation>
    <scope>NUCLEOTIDE SEQUENCE</scope>
    <source>
        <strain evidence="1">NS2018</strain>
    </source>
</reference>
<evidence type="ECO:0000313" key="1">
    <source>
        <dbReference type="EMBL" id="KAK0599939.1"/>
    </source>
</evidence>
<keyword evidence="2" id="KW-1185">Reference proteome</keyword>
<dbReference type="Proteomes" id="UP001168877">
    <property type="component" value="Unassembled WGS sequence"/>
</dbReference>
<sequence>MSETILAKVVGLTTFHKAWSKLENVFANQIMANALNYWQQLQRIVKGSMSIDKYITKMKSLADQMEVAVQPIQDFELITIVLAGLDREYDSVVSLITHQKATISWSEVEAL</sequence>
<proteinExistence type="predicted"/>
<gene>
    <name evidence="1" type="ORF">LWI29_010012</name>
</gene>
<name>A0AA39T240_ACESA</name>
<dbReference type="PANTHER" id="PTHR47481:SF31">
    <property type="entry name" value="OS01G0873500 PROTEIN"/>
    <property type="match status" value="1"/>
</dbReference>
<accession>A0AA39T240</accession>
<reference evidence="1" key="2">
    <citation type="submission" date="2023-06" db="EMBL/GenBank/DDBJ databases">
        <authorList>
            <person name="Swenson N.G."/>
            <person name="Wegrzyn J.L."/>
            <person name="Mcevoy S.L."/>
        </authorList>
    </citation>
    <scope>NUCLEOTIDE SEQUENCE</scope>
    <source>
        <strain evidence="1">NS2018</strain>
        <tissue evidence="1">Leaf</tissue>
    </source>
</reference>
<dbReference type="PANTHER" id="PTHR47481">
    <property type="match status" value="1"/>
</dbReference>